<reference evidence="8" key="1">
    <citation type="submission" date="2023-07" db="EMBL/GenBank/DDBJ databases">
        <title>Genome content predicts the carbon catabolic preferences of heterotrophic bacteria.</title>
        <authorList>
            <person name="Gralka M."/>
        </authorList>
    </citation>
    <scope>NUCLEOTIDE SEQUENCE</scope>
    <source>
        <strain evidence="9">5G01</strain>
        <strain evidence="8">I2M16</strain>
    </source>
</reference>
<dbReference type="Proteomes" id="UP001177341">
    <property type="component" value="Unassembled WGS sequence"/>
</dbReference>
<evidence type="ECO:0000256" key="4">
    <source>
        <dbReference type="ARBA" id="ARBA00023136"/>
    </source>
</evidence>
<feature type="coiled-coil region" evidence="5">
    <location>
        <begin position="68"/>
        <end position="95"/>
    </location>
</feature>
<keyword evidence="4 6" id="KW-0472">Membrane</keyword>
<gene>
    <name evidence="8" type="ORF">Q4490_12420</name>
    <name evidence="9" type="ORF">Q8W30_05515</name>
</gene>
<dbReference type="Proteomes" id="UP001169862">
    <property type="component" value="Unassembled WGS sequence"/>
</dbReference>
<evidence type="ECO:0000256" key="2">
    <source>
        <dbReference type="ARBA" id="ARBA00022692"/>
    </source>
</evidence>
<evidence type="ECO:0000256" key="3">
    <source>
        <dbReference type="ARBA" id="ARBA00022989"/>
    </source>
</evidence>
<sequence length="101" mass="11124">MRFLIKILVLLLCLLILFVGVLFAINNTDKIALDFVFFTTFELSIGMWLVIAMAIGGVIGFLLNSVALIALKARLKRARKKSESADKELAVLRTATVKDPG</sequence>
<evidence type="ECO:0000259" key="7">
    <source>
        <dbReference type="Pfam" id="PF06305"/>
    </source>
</evidence>
<evidence type="ECO:0000313" key="11">
    <source>
        <dbReference type="Proteomes" id="UP001177341"/>
    </source>
</evidence>
<evidence type="ECO:0000256" key="1">
    <source>
        <dbReference type="ARBA" id="ARBA00022475"/>
    </source>
</evidence>
<organism evidence="8 10">
    <name type="scientific">Neptunomonas phycophila</name>
    <dbReference type="NCBI Taxonomy" id="1572645"/>
    <lineage>
        <taxon>Bacteria</taxon>
        <taxon>Pseudomonadati</taxon>
        <taxon>Pseudomonadota</taxon>
        <taxon>Gammaproteobacteria</taxon>
        <taxon>Oceanospirillales</taxon>
        <taxon>Oceanospirillaceae</taxon>
        <taxon>Neptunomonas</taxon>
    </lineage>
</organism>
<keyword evidence="2 6" id="KW-0812">Transmembrane</keyword>
<name>A0AAW7XJX4_9GAMM</name>
<dbReference type="RefSeq" id="WP_075171457.1">
    <property type="nucleotide sequence ID" value="NZ_JAUOPG010000008.1"/>
</dbReference>
<protein>
    <submittedName>
        <fullName evidence="8">LapA family protein</fullName>
    </submittedName>
</protein>
<evidence type="ECO:0000313" key="8">
    <source>
        <dbReference type="EMBL" id="MDO6454370.1"/>
    </source>
</evidence>
<feature type="transmembrane region" description="Helical" evidence="6">
    <location>
        <begin position="48"/>
        <end position="71"/>
    </location>
</feature>
<evidence type="ECO:0000256" key="5">
    <source>
        <dbReference type="SAM" id="Coils"/>
    </source>
</evidence>
<dbReference type="InterPro" id="IPR010445">
    <property type="entry name" value="LapA_dom"/>
</dbReference>
<dbReference type="Pfam" id="PF06305">
    <property type="entry name" value="LapA_dom"/>
    <property type="match status" value="1"/>
</dbReference>
<keyword evidence="3 6" id="KW-1133">Transmembrane helix</keyword>
<keyword evidence="5" id="KW-0175">Coiled coil</keyword>
<evidence type="ECO:0000313" key="9">
    <source>
        <dbReference type="EMBL" id="MDP2522025.1"/>
    </source>
</evidence>
<dbReference type="AlphaFoldDB" id="A0AAW7XJX4"/>
<keyword evidence="11" id="KW-1185">Reference proteome</keyword>
<proteinExistence type="predicted"/>
<dbReference type="GO" id="GO:0005886">
    <property type="term" value="C:plasma membrane"/>
    <property type="evidence" value="ECO:0007669"/>
    <property type="project" value="InterPro"/>
</dbReference>
<evidence type="ECO:0000313" key="10">
    <source>
        <dbReference type="Proteomes" id="UP001169862"/>
    </source>
</evidence>
<evidence type="ECO:0000256" key="6">
    <source>
        <dbReference type="SAM" id="Phobius"/>
    </source>
</evidence>
<dbReference type="EMBL" id="JAUYVO010000003">
    <property type="protein sequence ID" value="MDP2522025.1"/>
    <property type="molecule type" value="Genomic_DNA"/>
</dbReference>
<dbReference type="EMBL" id="JAUOPG010000008">
    <property type="protein sequence ID" value="MDO6454370.1"/>
    <property type="molecule type" value="Genomic_DNA"/>
</dbReference>
<keyword evidence="1" id="KW-1003">Cell membrane</keyword>
<comment type="caution">
    <text evidence="8">The sequence shown here is derived from an EMBL/GenBank/DDBJ whole genome shotgun (WGS) entry which is preliminary data.</text>
</comment>
<feature type="domain" description="Lipopolysaccharide assembly protein A" evidence="7">
    <location>
        <begin position="26"/>
        <end position="89"/>
    </location>
</feature>
<accession>A0AAW7XJX4</accession>